<evidence type="ECO:0008006" key="4">
    <source>
        <dbReference type="Google" id="ProtNLM"/>
    </source>
</evidence>
<accession>A0ABD5S807</accession>
<reference evidence="2 3" key="1">
    <citation type="journal article" date="2019" name="Int. J. Syst. Evol. Microbiol.">
        <title>The Global Catalogue of Microorganisms (GCM) 10K type strain sequencing project: providing services to taxonomists for standard genome sequencing and annotation.</title>
        <authorList>
            <consortium name="The Broad Institute Genomics Platform"/>
            <consortium name="The Broad Institute Genome Sequencing Center for Infectious Disease"/>
            <person name="Wu L."/>
            <person name="Ma J."/>
        </authorList>
    </citation>
    <scope>NUCLEOTIDE SEQUENCE [LARGE SCALE GENOMIC DNA]</scope>
    <source>
        <strain evidence="2 3">CGMCC 1.3239</strain>
    </source>
</reference>
<sequence length="43" mass="4388">MKDYAKPTVETYGSVEKLSESGHDGGYGGRGGRGGDGRGRGAN</sequence>
<dbReference type="RefSeq" id="WP_379779575.1">
    <property type="nucleotide sequence ID" value="NZ_JBHSWW010000033.1"/>
</dbReference>
<gene>
    <name evidence="2" type="ORF">ACFQEU_04195</name>
</gene>
<feature type="compositionally biased region" description="Basic and acidic residues" evidence="1">
    <location>
        <begin position="33"/>
        <end position="43"/>
    </location>
</feature>
<feature type="region of interest" description="Disordered" evidence="1">
    <location>
        <begin position="1"/>
        <end position="43"/>
    </location>
</feature>
<comment type="caution">
    <text evidence="2">The sequence shown here is derived from an EMBL/GenBank/DDBJ whole genome shotgun (WGS) entry which is preliminary data.</text>
</comment>
<proteinExistence type="predicted"/>
<dbReference type="Proteomes" id="UP001596442">
    <property type="component" value="Unassembled WGS sequence"/>
</dbReference>
<evidence type="ECO:0000313" key="3">
    <source>
        <dbReference type="Proteomes" id="UP001596442"/>
    </source>
</evidence>
<dbReference type="EMBL" id="JBHSWW010000033">
    <property type="protein sequence ID" value="MFC6752668.1"/>
    <property type="molecule type" value="Genomic_DNA"/>
</dbReference>
<name>A0ABD5S807_9EURY</name>
<dbReference type="AlphaFoldDB" id="A0ABD5S807"/>
<evidence type="ECO:0000256" key="1">
    <source>
        <dbReference type="SAM" id="MobiDB-lite"/>
    </source>
</evidence>
<evidence type="ECO:0000313" key="2">
    <source>
        <dbReference type="EMBL" id="MFC6752668.1"/>
    </source>
</evidence>
<protein>
    <recommendedName>
        <fullName evidence="4">Lasso RiPP family leader peptide-containing protein</fullName>
    </recommendedName>
</protein>
<organism evidence="2 3">
    <name type="scientific">Halorubrum tibetense</name>
    <dbReference type="NCBI Taxonomy" id="175631"/>
    <lineage>
        <taxon>Archaea</taxon>
        <taxon>Methanobacteriati</taxon>
        <taxon>Methanobacteriota</taxon>
        <taxon>Stenosarchaea group</taxon>
        <taxon>Halobacteria</taxon>
        <taxon>Halobacteriales</taxon>
        <taxon>Haloferacaceae</taxon>
        <taxon>Halorubrum</taxon>
    </lineage>
</organism>
<keyword evidence="3" id="KW-1185">Reference proteome</keyword>